<evidence type="ECO:0000313" key="2">
    <source>
        <dbReference type="EMBL" id="SPO01211.1"/>
    </source>
</evidence>
<keyword evidence="1" id="KW-0812">Transmembrane</keyword>
<feature type="transmembrane region" description="Helical" evidence="1">
    <location>
        <begin position="767"/>
        <end position="794"/>
    </location>
</feature>
<reference evidence="2" key="1">
    <citation type="submission" date="2018-03" db="EMBL/GenBank/DDBJ databases">
        <authorList>
            <person name="Guldener U."/>
        </authorList>
    </citation>
    <scope>NUCLEOTIDE SEQUENCE</scope>
</reference>
<name>A0AAE8MV50_9PEZI</name>
<dbReference type="PANTHER" id="PTHR39596:SF2">
    <property type="entry name" value="HET DOMAIN PROTEIN (AFU_ORTHOLOGUE AFUA_1G17550)-RELATED"/>
    <property type="match status" value="1"/>
</dbReference>
<feature type="transmembrane region" description="Helical" evidence="1">
    <location>
        <begin position="806"/>
        <end position="826"/>
    </location>
</feature>
<dbReference type="PANTHER" id="PTHR39596">
    <property type="match status" value="1"/>
</dbReference>
<feature type="transmembrane region" description="Helical" evidence="1">
    <location>
        <begin position="852"/>
        <end position="872"/>
    </location>
</feature>
<gene>
    <name evidence="2" type="ORF">DNG_03958</name>
</gene>
<comment type="caution">
    <text evidence="2">The sequence shown here is derived from an EMBL/GenBank/DDBJ whole genome shotgun (WGS) entry which is preliminary data.</text>
</comment>
<evidence type="ECO:0008006" key="4">
    <source>
        <dbReference type="Google" id="ProtNLM"/>
    </source>
</evidence>
<dbReference type="AlphaFoldDB" id="A0AAE8MV50"/>
<dbReference type="EMBL" id="ONZQ02000004">
    <property type="protein sequence ID" value="SPO01211.1"/>
    <property type="molecule type" value="Genomic_DNA"/>
</dbReference>
<organism evidence="2 3">
    <name type="scientific">Cephalotrichum gorgonifer</name>
    <dbReference type="NCBI Taxonomy" id="2041049"/>
    <lineage>
        <taxon>Eukaryota</taxon>
        <taxon>Fungi</taxon>
        <taxon>Dikarya</taxon>
        <taxon>Ascomycota</taxon>
        <taxon>Pezizomycotina</taxon>
        <taxon>Sordariomycetes</taxon>
        <taxon>Hypocreomycetidae</taxon>
        <taxon>Microascales</taxon>
        <taxon>Microascaceae</taxon>
        <taxon>Cephalotrichum</taxon>
    </lineage>
</organism>
<accession>A0AAE8MV50</accession>
<proteinExistence type="predicted"/>
<keyword evidence="1" id="KW-1133">Transmembrane helix</keyword>
<evidence type="ECO:0000313" key="3">
    <source>
        <dbReference type="Proteomes" id="UP001187682"/>
    </source>
</evidence>
<keyword evidence="3" id="KW-1185">Reference proteome</keyword>
<dbReference type="Proteomes" id="UP001187682">
    <property type="component" value="Unassembled WGS sequence"/>
</dbReference>
<keyword evidence="1" id="KW-0472">Membrane</keyword>
<protein>
    <recommendedName>
        <fullName evidence="4">Heterokaryon incompatibility domain-containing protein</fullName>
    </recommendedName>
</protein>
<evidence type="ECO:0000256" key="1">
    <source>
        <dbReference type="SAM" id="Phobius"/>
    </source>
</evidence>
<sequence>MDILTEPNDAAPRILVPLAHTILPYDDQGFRSFGDRNGFSSDSVSELSPGEIASHLQSWLFFGLLSEALPGHFNMEDYICISDSEPQRRYLSLRNLPSRVSSCEKARDKVDEIRDYCFLAADSISELESAGHLGTSPAGETALAILVLAQSLLTVTEVDGPPLEATTSFVWGSSFLRRFMEKGGWCPQQVSYITDTYDPLVACFLARLRRPASPSHSSCTKTTCVANNVRLDSKYQQRHVADDCRCEAVAVDANDVKGIILRGGIPLVSVQRGKDGRVSLAVTEATSSTTYTALSHVWSDGLGNPTANAVPRCQLEMISNSLSQLSEEAIQPARGMLCGIQIEPVDDSRQEATETPSHFWGASSRKSPLFWLDTLCIPVSAPDAPRHVIDEFNEVRVKAINQMAQVYAMASQVFVLDSELQRIKADTSKPFHDLEVLARLACCPWMFRCWTLQEGAIANKLVVRCAGGVFTPLLPLRKKRDAFDFPPGPAIYYWGWKMMRVMHRHITATTEAPIAARAAPIGTHVRYRLQETLSYVTGILQRGNTGHRVFGQAGPESQLNSFCRVWSNLAYRNTTMTEDLPAIFANLLDLNAYPILQTPPCDRMLALLRSIKILPVDLLFNTGPRRFAALDNDLRWIPSEPSQVKMCGSKGDFDGWGQIPFSMMGFREALKTDYNGRLRWTEGGHLEFSSGPVHDFALVMVKGTDSLGDTNPANFVIYMKNESGKEPIPLLVQLHYPDADALPRDVVNSDGKVRTATQRPHYDSLRLLVEVVLIILLPTLGLICLASIIIRAVIEVRLGWSNLSPLGRAATVVFALEAGGLTAQAIPPPIAQTLFIVDRMREVGSLSSLDKAYVIMSLVGNNWLLVGLMWLLRRGIMYWAYRIWLESFDQYWPEKAGLAWKVYSFMFRVTARILS</sequence>